<sequence length="64" mass="6402">MVSDAPIFDGDGVLIGNVGTIQGTGLGLAIVKKAVDLHRGTIAVESEAGVGTTSTVRLPLKTSP</sequence>
<evidence type="ECO:0000256" key="1">
    <source>
        <dbReference type="ARBA" id="ARBA00000085"/>
    </source>
</evidence>
<dbReference type="GO" id="GO:0009927">
    <property type="term" value="F:histidine phosphotransfer kinase activity"/>
    <property type="evidence" value="ECO:0007669"/>
    <property type="project" value="TreeGrafter"/>
</dbReference>
<name>A0A951UAE9_9CYAN</name>
<keyword evidence="5" id="KW-0902">Two-component regulatory system</keyword>
<comment type="caution">
    <text evidence="7">The sequence shown here is derived from an EMBL/GenBank/DDBJ whole genome shotgun (WGS) entry which is preliminary data.</text>
</comment>
<evidence type="ECO:0000256" key="2">
    <source>
        <dbReference type="ARBA" id="ARBA00012438"/>
    </source>
</evidence>
<evidence type="ECO:0000259" key="6">
    <source>
        <dbReference type="PROSITE" id="PS50109"/>
    </source>
</evidence>
<evidence type="ECO:0000313" key="8">
    <source>
        <dbReference type="Proteomes" id="UP000753908"/>
    </source>
</evidence>
<evidence type="ECO:0000313" key="7">
    <source>
        <dbReference type="EMBL" id="MBW4546403.1"/>
    </source>
</evidence>
<dbReference type="Pfam" id="PF02518">
    <property type="entry name" value="HATPase_c"/>
    <property type="match status" value="1"/>
</dbReference>
<dbReference type="AlphaFoldDB" id="A0A951UAE9"/>
<reference evidence="7" key="1">
    <citation type="submission" date="2021-05" db="EMBL/GenBank/DDBJ databases">
        <authorList>
            <person name="Pietrasiak N."/>
            <person name="Ward R."/>
            <person name="Stajich J.E."/>
            <person name="Kurbessoian T."/>
        </authorList>
    </citation>
    <scope>NUCLEOTIDE SEQUENCE</scope>
    <source>
        <strain evidence="7">CPER-KK1</strain>
    </source>
</reference>
<dbReference type="InterPro" id="IPR005467">
    <property type="entry name" value="His_kinase_dom"/>
</dbReference>
<gene>
    <name evidence="7" type="ORF">KME25_18440</name>
</gene>
<feature type="domain" description="Histidine kinase" evidence="6">
    <location>
        <begin position="9"/>
        <end position="62"/>
    </location>
</feature>
<protein>
    <recommendedName>
        <fullName evidence="2">histidine kinase</fullName>
        <ecNumber evidence="2">2.7.13.3</ecNumber>
    </recommendedName>
</protein>
<dbReference type="Proteomes" id="UP000753908">
    <property type="component" value="Unassembled WGS sequence"/>
</dbReference>
<keyword evidence="3" id="KW-0808">Transferase</keyword>
<dbReference type="PANTHER" id="PTHR43047">
    <property type="entry name" value="TWO-COMPONENT HISTIDINE PROTEIN KINASE"/>
    <property type="match status" value="1"/>
</dbReference>
<dbReference type="GO" id="GO:0005886">
    <property type="term" value="C:plasma membrane"/>
    <property type="evidence" value="ECO:0007669"/>
    <property type="project" value="TreeGrafter"/>
</dbReference>
<accession>A0A951UAE9</accession>
<keyword evidence="4" id="KW-0418">Kinase</keyword>
<organism evidence="7 8">
    <name type="scientific">Symplocastrum torsivum CPER-KK1</name>
    <dbReference type="NCBI Taxonomy" id="450513"/>
    <lineage>
        <taxon>Bacteria</taxon>
        <taxon>Bacillati</taxon>
        <taxon>Cyanobacteriota</taxon>
        <taxon>Cyanophyceae</taxon>
        <taxon>Oscillatoriophycideae</taxon>
        <taxon>Oscillatoriales</taxon>
        <taxon>Microcoleaceae</taxon>
        <taxon>Symplocastrum</taxon>
    </lineage>
</organism>
<evidence type="ECO:0000256" key="5">
    <source>
        <dbReference type="ARBA" id="ARBA00023012"/>
    </source>
</evidence>
<dbReference type="EC" id="2.7.13.3" evidence="2"/>
<dbReference type="InterPro" id="IPR004358">
    <property type="entry name" value="Sig_transdc_His_kin-like_C"/>
</dbReference>
<evidence type="ECO:0000256" key="4">
    <source>
        <dbReference type="ARBA" id="ARBA00022777"/>
    </source>
</evidence>
<proteinExistence type="predicted"/>
<reference evidence="7" key="2">
    <citation type="journal article" date="2022" name="Microbiol. Resour. Announc.">
        <title>Metagenome Sequencing to Explore Phylogenomics of Terrestrial Cyanobacteria.</title>
        <authorList>
            <person name="Ward R.D."/>
            <person name="Stajich J.E."/>
            <person name="Johansen J.R."/>
            <person name="Huntemann M."/>
            <person name="Clum A."/>
            <person name="Foster B."/>
            <person name="Foster B."/>
            <person name="Roux S."/>
            <person name="Palaniappan K."/>
            <person name="Varghese N."/>
            <person name="Mukherjee S."/>
            <person name="Reddy T.B.K."/>
            <person name="Daum C."/>
            <person name="Copeland A."/>
            <person name="Chen I.A."/>
            <person name="Ivanova N.N."/>
            <person name="Kyrpides N.C."/>
            <person name="Shapiro N."/>
            <person name="Eloe-Fadrosh E.A."/>
            <person name="Pietrasiak N."/>
        </authorList>
    </citation>
    <scope>NUCLEOTIDE SEQUENCE</scope>
    <source>
        <strain evidence="7">CPER-KK1</strain>
    </source>
</reference>
<dbReference type="PRINTS" id="PR00344">
    <property type="entry name" value="BCTRLSENSOR"/>
</dbReference>
<dbReference type="PANTHER" id="PTHR43047:SF72">
    <property type="entry name" value="OSMOSENSING HISTIDINE PROTEIN KINASE SLN1"/>
    <property type="match status" value="1"/>
</dbReference>
<dbReference type="PROSITE" id="PS50109">
    <property type="entry name" value="HIS_KIN"/>
    <property type="match status" value="1"/>
</dbReference>
<dbReference type="GO" id="GO:0000155">
    <property type="term" value="F:phosphorelay sensor kinase activity"/>
    <property type="evidence" value="ECO:0007669"/>
    <property type="project" value="TreeGrafter"/>
</dbReference>
<dbReference type="InterPro" id="IPR003594">
    <property type="entry name" value="HATPase_dom"/>
</dbReference>
<dbReference type="Gene3D" id="3.30.565.10">
    <property type="entry name" value="Histidine kinase-like ATPase, C-terminal domain"/>
    <property type="match status" value="1"/>
</dbReference>
<dbReference type="EMBL" id="JAHHIF010000024">
    <property type="protein sequence ID" value="MBW4546403.1"/>
    <property type="molecule type" value="Genomic_DNA"/>
</dbReference>
<dbReference type="InterPro" id="IPR036890">
    <property type="entry name" value="HATPase_C_sf"/>
</dbReference>
<comment type="catalytic activity">
    <reaction evidence="1">
        <text>ATP + protein L-histidine = ADP + protein N-phospho-L-histidine.</text>
        <dbReference type="EC" id="2.7.13.3"/>
    </reaction>
</comment>
<evidence type="ECO:0000256" key="3">
    <source>
        <dbReference type="ARBA" id="ARBA00022679"/>
    </source>
</evidence>
<dbReference type="SUPFAM" id="SSF55874">
    <property type="entry name" value="ATPase domain of HSP90 chaperone/DNA topoisomerase II/histidine kinase"/>
    <property type="match status" value="1"/>
</dbReference>